<reference evidence="3" key="3">
    <citation type="journal article" date="2016" name="Gigascience">
        <title>De novo construction of an expanded transcriptome assembly for the western tarnished plant bug, Lygus hesperus.</title>
        <authorList>
            <person name="Tassone E.E."/>
            <person name="Geib S.M."/>
            <person name="Hall B."/>
            <person name="Fabrick J.A."/>
            <person name="Brent C.S."/>
            <person name="Hull J.J."/>
        </authorList>
    </citation>
    <scope>NUCLEOTIDE SEQUENCE</scope>
</reference>
<evidence type="ECO:0000313" key="3">
    <source>
        <dbReference type="EMBL" id="JAQ11202.1"/>
    </source>
</evidence>
<accession>A0A0A9YBE6</accession>
<name>A0A0A9YBE6_LYGHE</name>
<dbReference type="AlphaFoldDB" id="A0A0A9YBE6"/>
<feature type="region of interest" description="Disordered" evidence="1">
    <location>
        <begin position="122"/>
        <end position="150"/>
    </location>
</feature>
<evidence type="ECO:0000256" key="1">
    <source>
        <dbReference type="SAM" id="MobiDB-lite"/>
    </source>
</evidence>
<dbReference type="SUPFAM" id="SSF56112">
    <property type="entry name" value="Protein kinase-like (PK-like)"/>
    <property type="match status" value="1"/>
</dbReference>
<reference evidence="2" key="2">
    <citation type="submission" date="2014-07" db="EMBL/GenBank/DDBJ databases">
        <authorList>
            <person name="Hull J."/>
        </authorList>
    </citation>
    <scope>NUCLEOTIDE SEQUENCE</scope>
</reference>
<organism evidence="2">
    <name type="scientific">Lygus hesperus</name>
    <name type="common">Western plant bug</name>
    <dbReference type="NCBI Taxonomy" id="30085"/>
    <lineage>
        <taxon>Eukaryota</taxon>
        <taxon>Metazoa</taxon>
        <taxon>Ecdysozoa</taxon>
        <taxon>Arthropoda</taxon>
        <taxon>Hexapoda</taxon>
        <taxon>Insecta</taxon>
        <taxon>Pterygota</taxon>
        <taxon>Neoptera</taxon>
        <taxon>Paraneoptera</taxon>
        <taxon>Hemiptera</taxon>
        <taxon>Heteroptera</taxon>
        <taxon>Panheteroptera</taxon>
        <taxon>Cimicomorpha</taxon>
        <taxon>Miridae</taxon>
        <taxon>Mirini</taxon>
        <taxon>Lygus</taxon>
    </lineage>
</organism>
<proteinExistence type="predicted"/>
<sequence>MSIESGFDANNENTGNETREKPKVVMMGEDMVPEPHSGKDEEDTYEELGEMSEMRFLQGLANGSVVARVCPTFTSTTSKKSSANVCNNSGNTKFESNTASSATKRRNSGNCSKCIGNTSIDHQHQINNNNNNNDNNSNDSGDNCNNIRYMSNNSNLTPEAVSLLTRCLQTDPSLRPEAFDLIDHPFF</sequence>
<dbReference type="Gene3D" id="1.10.510.10">
    <property type="entry name" value="Transferase(Phosphotransferase) domain 1"/>
    <property type="match status" value="1"/>
</dbReference>
<protein>
    <submittedName>
        <fullName evidence="2">Uncharacterized protein</fullName>
    </submittedName>
</protein>
<dbReference type="EMBL" id="GBHO01014663">
    <property type="protein sequence ID" value="JAG28941.1"/>
    <property type="molecule type" value="Transcribed_RNA"/>
</dbReference>
<gene>
    <name evidence="2" type="ORF">CM83_45280</name>
    <name evidence="3" type="ORF">g.92085</name>
</gene>
<reference evidence="2" key="1">
    <citation type="journal article" date="2014" name="PLoS ONE">
        <title>Transcriptome-Based Identification of ABC Transporters in the Western Tarnished Plant Bug Lygus hesperus.</title>
        <authorList>
            <person name="Hull J.J."/>
            <person name="Chaney K."/>
            <person name="Geib S.M."/>
            <person name="Fabrick J.A."/>
            <person name="Brent C.S."/>
            <person name="Walsh D."/>
            <person name="Lavine L.C."/>
        </authorList>
    </citation>
    <scope>NUCLEOTIDE SEQUENCE</scope>
</reference>
<dbReference type="EMBL" id="GDHC01007427">
    <property type="protein sequence ID" value="JAQ11202.1"/>
    <property type="molecule type" value="Transcribed_RNA"/>
</dbReference>
<evidence type="ECO:0000313" key="2">
    <source>
        <dbReference type="EMBL" id="JAG28941.1"/>
    </source>
</evidence>
<feature type="compositionally biased region" description="Low complexity" evidence="1">
    <location>
        <begin position="127"/>
        <end position="146"/>
    </location>
</feature>
<dbReference type="InterPro" id="IPR011009">
    <property type="entry name" value="Kinase-like_dom_sf"/>
</dbReference>
<feature type="region of interest" description="Disordered" evidence="1">
    <location>
        <begin position="1"/>
        <end position="42"/>
    </location>
</feature>